<dbReference type="PROSITE" id="PS00237">
    <property type="entry name" value="G_PROTEIN_RECEP_F1_1"/>
    <property type="match status" value="1"/>
</dbReference>
<dbReference type="SMART" id="SM01381">
    <property type="entry name" value="7TM_GPCR_Srsx"/>
    <property type="match status" value="1"/>
</dbReference>
<dbReference type="PANTHER" id="PTHR24228:SF72">
    <property type="entry name" value="G-PROTEIN COUPLED RECEPTORS FAMILY 1 PROFILE DOMAIN-CONTAINING PROTEIN"/>
    <property type="match status" value="1"/>
</dbReference>
<comment type="similarity">
    <text evidence="9">Belongs to the G-protein coupled receptor 1 family.</text>
</comment>
<feature type="transmembrane region" description="Helical" evidence="11">
    <location>
        <begin position="108"/>
        <end position="130"/>
    </location>
</feature>
<dbReference type="Gene3D" id="1.20.1070.10">
    <property type="entry name" value="Rhodopsin 7-helix transmembrane proteins"/>
    <property type="match status" value="1"/>
</dbReference>
<evidence type="ECO:0000256" key="4">
    <source>
        <dbReference type="ARBA" id="ARBA00022989"/>
    </source>
</evidence>
<evidence type="ECO:0000256" key="3">
    <source>
        <dbReference type="ARBA" id="ARBA00022692"/>
    </source>
</evidence>
<evidence type="ECO:0000256" key="5">
    <source>
        <dbReference type="ARBA" id="ARBA00023040"/>
    </source>
</evidence>
<dbReference type="GO" id="GO:0005886">
    <property type="term" value="C:plasma membrane"/>
    <property type="evidence" value="ECO:0007669"/>
    <property type="project" value="UniProtKB-SubCell"/>
</dbReference>
<feature type="transmembrane region" description="Helical" evidence="11">
    <location>
        <begin position="151"/>
        <end position="172"/>
    </location>
</feature>
<comment type="subcellular location">
    <subcellularLocation>
        <location evidence="1">Cell membrane</location>
        <topology evidence="1">Multi-pass membrane protein</topology>
    </subcellularLocation>
</comment>
<evidence type="ECO:0000256" key="7">
    <source>
        <dbReference type="ARBA" id="ARBA00023170"/>
    </source>
</evidence>
<evidence type="ECO:0000259" key="12">
    <source>
        <dbReference type="PROSITE" id="PS50262"/>
    </source>
</evidence>
<keyword evidence="13" id="KW-1185">Reference proteome</keyword>
<evidence type="ECO:0000313" key="14">
    <source>
        <dbReference type="RefSeq" id="XP_022079998.1"/>
    </source>
</evidence>
<keyword evidence="7 9" id="KW-0675">Receptor</keyword>
<protein>
    <submittedName>
        <fullName evidence="14">Alpha-1D adrenergic receptor-like</fullName>
    </submittedName>
</protein>
<evidence type="ECO:0000256" key="9">
    <source>
        <dbReference type="RuleBase" id="RU000688"/>
    </source>
</evidence>
<dbReference type="InterPro" id="IPR017452">
    <property type="entry name" value="GPCR_Rhodpsn_7TM"/>
</dbReference>
<dbReference type="AlphaFoldDB" id="A0A8B7XGT2"/>
<dbReference type="InterPro" id="IPR000276">
    <property type="entry name" value="GPCR_Rhodpsn"/>
</dbReference>
<evidence type="ECO:0000256" key="6">
    <source>
        <dbReference type="ARBA" id="ARBA00023136"/>
    </source>
</evidence>
<keyword evidence="4 11" id="KW-1133">Transmembrane helix</keyword>
<organism evidence="13 14">
    <name type="scientific">Acanthaster planci</name>
    <name type="common">Crown-of-thorns starfish</name>
    <dbReference type="NCBI Taxonomy" id="133434"/>
    <lineage>
        <taxon>Eukaryota</taxon>
        <taxon>Metazoa</taxon>
        <taxon>Echinodermata</taxon>
        <taxon>Eleutherozoa</taxon>
        <taxon>Asterozoa</taxon>
        <taxon>Asteroidea</taxon>
        <taxon>Valvatacea</taxon>
        <taxon>Valvatida</taxon>
        <taxon>Acanthasteridae</taxon>
        <taxon>Acanthaster</taxon>
    </lineage>
</organism>
<keyword evidence="2" id="KW-1003">Cell membrane</keyword>
<feature type="transmembrane region" description="Helical" evidence="11">
    <location>
        <begin position="68"/>
        <end position="88"/>
    </location>
</feature>
<dbReference type="GO" id="GO:0004930">
    <property type="term" value="F:G protein-coupled receptor activity"/>
    <property type="evidence" value="ECO:0007669"/>
    <property type="project" value="UniProtKB-KW"/>
</dbReference>
<name>A0A8B7XGT2_ACAPL</name>
<dbReference type="GeneID" id="110973459"/>
<feature type="transmembrane region" description="Helical" evidence="11">
    <location>
        <begin position="35"/>
        <end position="56"/>
    </location>
</feature>
<keyword evidence="6 11" id="KW-0472">Membrane</keyword>
<evidence type="ECO:0000256" key="2">
    <source>
        <dbReference type="ARBA" id="ARBA00022475"/>
    </source>
</evidence>
<dbReference type="KEGG" id="aplc:110973459"/>
<reference evidence="14" key="1">
    <citation type="submission" date="2025-08" db="UniProtKB">
        <authorList>
            <consortium name="RefSeq"/>
        </authorList>
    </citation>
    <scope>IDENTIFICATION</scope>
</reference>
<evidence type="ECO:0000256" key="11">
    <source>
        <dbReference type="SAM" id="Phobius"/>
    </source>
</evidence>
<dbReference type="SUPFAM" id="SSF81321">
    <property type="entry name" value="Family A G protein-coupled receptor-like"/>
    <property type="match status" value="1"/>
</dbReference>
<sequence length="359" mass="40154">MDPRENETGMSEALQEGEDEIEFRFSDYNQRVTVAFIYFIISILGSFGNAMVILAVCLSHRLRTITNVFVVSLSVADMLTCVVLPFNAANLLDSDLDSSLLPEWICKAVAMVLYVCGGCSLYTLAAIAINRYILITKPVRTYRSLYSRRKTAVMVAVTWFVPFLVAFVPPLFGLGELGYAEKYGGCTHKTSNPLSHIYSIVQAVLFYPGPMTIIIICYVKIFRYVQRHCRQLASSHAGGSLSSVRKGDTNSDGNPNGPCKLEQQLASRKQINITKNLFCVVLAFAICVSPFGIALMIPPSDPFIPWAAAILVLNSCVNPIIYATKHPHFRDVFRLMLRCQCSTIRPKNNFVRRNVIRRR</sequence>
<gene>
    <name evidence="14" type="primary">LOC110973459</name>
</gene>
<feature type="transmembrane region" description="Helical" evidence="11">
    <location>
        <begin position="303"/>
        <end position="324"/>
    </location>
</feature>
<accession>A0A8B7XGT2</accession>
<evidence type="ECO:0000256" key="1">
    <source>
        <dbReference type="ARBA" id="ARBA00004651"/>
    </source>
</evidence>
<keyword evidence="5 9" id="KW-0297">G-protein coupled receptor</keyword>
<dbReference type="CDD" id="cd00637">
    <property type="entry name" value="7tm_classA_rhodopsin-like"/>
    <property type="match status" value="1"/>
</dbReference>
<evidence type="ECO:0000256" key="10">
    <source>
        <dbReference type="SAM" id="MobiDB-lite"/>
    </source>
</evidence>
<dbReference type="OMA" id="LPEWICK"/>
<proteinExistence type="inferred from homology"/>
<evidence type="ECO:0000256" key="8">
    <source>
        <dbReference type="ARBA" id="ARBA00023224"/>
    </source>
</evidence>
<dbReference type="RefSeq" id="XP_022079998.1">
    <property type="nucleotide sequence ID" value="XM_022224306.1"/>
</dbReference>
<dbReference type="PRINTS" id="PR00237">
    <property type="entry name" value="GPCRRHODOPSN"/>
</dbReference>
<dbReference type="Pfam" id="PF00001">
    <property type="entry name" value="7tm_1"/>
    <property type="match status" value="1"/>
</dbReference>
<feature type="region of interest" description="Disordered" evidence="10">
    <location>
        <begin position="238"/>
        <end position="258"/>
    </location>
</feature>
<feature type="domain" description="G-protein coupled receptors family 1 profile" evidence="12">
    <location>
        <begin position="48"/>
        <end position="322"/>
    </location>
</feature>
<dbReference type="Proteomes" id="UP000694845">
    <property type="component" value="Unplaced"/>
</dbReference>
<keyword evidence="8 9" id="KW-0807">Transducer</keyword>
<keyword evidence="3 9" id="KW-0812">Transmembrane</keyword>
<dbReference type="OrthoDB" id="10044919at2759"/>
<evidence type="ECO:0000313" key="13">
    <source>
        <dbReference type="Proteomes" id="UP000694845"/>
    </source>
</evidence>
<feature type="transmembrane region" description="Helical" evidence="11">
    <location>
        <begin position="197"/>
        <end position="221"/>
    </location>
</feature>
<feature type="transmembrane region" description="Helical" evidence="11">
    <location>
        <begin position="277"/>
        <end position="297"/>
    </location>
</feature>
<dbReference type="PROSITE" id="PS50262">
    <property type="entry name" value="G_PROTEIN_RECEP_F1_2"/>
    <property type="match status" value="1"/>
</dbReference>
<dbReference type="PANTHER" id="PTHR24228">
    <property type="entry name" value="B2 BRADYKININ RECEPTOR/ANGIOTENSIN II RECEPTOR"/>
    <property type="match status" value="1"/>
</dbReference>